<feature type="compositionally biased region" description="Basic and acidic residues" evidence="1">
    <location>
        <begin position="118"/>
        <end position="127"/>
    </location>
</feature>
<feature type="compositionally biased region" description="Polar residues" evidence="1">
    <location>
        <begin position="248"/>
        <end position="260"/>
    </location>
</feature>
<feature type="region of interest" description="Disordered" evidence="1">
    <location>
        <begin position="1"/>
        <end position="94"/>
    </location>
</feature>
<feature type="non-terminal residue" evidence="2">
    <location>
        <position position="296"/>
    </location>
</feature>
<sequence>MLSPTRVGGPPSPTFGALKQLSNKPYSKVAEPQHSSGFMRDARRTGYSHHRPSPREHHFETSHYEENRRPQRLTSRQRQESSFSHHSQTSRQLSTHISGIRLPQPVHSHHKDPLAYADKGRWEEPETRASTLQKVDQRGEGVYTSSARPPRSTVPPPPIEQTIEFNKAFIEAREELREFMIQYSSCSAARKERMRLTEEKGKAEEVARNMVAASKALNAQILNDAALNVNAISTRTHALARLGPPSADPNNDDLNLSTERIPTKKRLGRPPLARSLPKPLGVKPGAETKKVRRVPI</sequence>
<name>A0ABQ8BB68_BRANA</name>
<dbReference type="Proteomes" id="UP000824890">
    <property type="component" value="Unassembled WGS sequence"/>
</dbReference>
<dbReference type="EMBL" id="JAGKQM010000011">
    <property type="protein sequence ID" value="KAH0902059.1"/>
    <property type="molecule type" value="Genomic_DNA"/>
</dbReference>
<feature type="region of interest" description="Disordered" evidence="1">
    <location>
        <begin position="241"/>
        <end position="296"/>
    </location>
</feature>
<evidence type="ECO:0000256" key="1">
    <source>
        <dbReference type="SAM" id="MobiDB-lite"/>
    </source>
</evidence>
<feature type="compositionally biased region" description="Polar residues" evidence="1">
    <location>
        <begin position="72"/>
        <end position="94"/>
    </location>
</feature>
<reference evidence="2 3" key="1">
    <citation type="submission" date="2021-05" db="EMBL/GenBank/DDBJ databases">
        <title>Genome Assembly of Synthetic Allotetraploid Brassica napus Reveals Homoeologous Exchanges between Subgenomes.</title>
        <authorList>
            <person name="Davis J.T."/>
        </authorList>
    </citation>
    <scope>NUCLEOTIDE SEQUENCE [LARGE SCALE GENOMIC DNA]</scope>
    <source>
        <strain evidence="3">cv. Da-Ae</strain>
        <tissue evidence="2">Seedling</tissue>
    </source>
</reference>
<feature type="compositionally biased region" description="Basic and acidic residues" evidence="1">
    <location>
        <begin position="53"/>
        <end position="69"/>
    </location>
</feature>
<evidence type="ECO:0000313" key="2">
    <source>
        <dbReference type="EMBL" id="KAH0902059.1"/>
    </source>
</evidence>
<evidence type="ECO:0000313" key="3">
    <source>
        <dbReference type="Proteomes" id="UP000824890"/>
    </source>
</evidence>
<accession>A0ABQ8BB68</accession>
<keyword evidence="3" id="KW-1185">Reference proteome</keyword>
<comment type="caution">
    <text evidence="2">The sequence shown here is derived from an EMBL/GenBank/DDBJ whole genome shotgun (WGS) entry which is preliminary data.</text>
</comment>
<proteinExistence type="predicted"/>
<gene>
    <name evidence="2" type="ORF">HID58_041562</name>
</gene>
<organism evidence="2 3">
    <name type="scientific">Brassica napus</name>
    <name type="common">Rape</name>
    <dbReference type="NCBI Taxonomy" id="3708"/>
    <lineage>
        <taxon>Eukaryota</taxon>
        <taxon>Viridiplantae</taxon>
        <taxon>Streptophyta</taxon>
        <taxon>Embryophyta</taxon>
        <taxon>Tracheophyta</taxon>
        <taxon>Spermatophyta</taxon>
        <taxon>Magnoliopsida</taxon>
        <taxon>eudicotyledons</taxon>
        <taxon>Gunneridae</taxon>
        <taxon>Pentapetalae</taxon>
        <taxon>rosids</taxon>
        <taxon>malvids</taxon>
        <taxon>Brassicales</taxon>
        <taxon>Brassicaceae</taxon>
        <taxon>Brassiceae</taxon>
        <taxon>Brassica</taxon>
    </lineage>
</organism>
<feature type="region of interest" description="Disordered" evidence="1">
    <location>
        <begin position="117"/>
        <end position="159"/>
    </location>
</feature>
<protein>
    <submittedName>
        <fullName evidence="2">Uncharacterized protein</fullName>
    </submittedName>
</protein>